<dbReference type="PANTHER" id="PTHR44858:SF1">
    <property type="entry name" value="UDP-N-ACETYLGLUCOSAMINE--PEPTIDE N-ACETYLGLUCOSAMINYLTRANSFERASE SPINDLY-RELATED"/>
    <property type="match status" value="1"/>
</dbReference>
<evidence type="ECO:0000256" key="1">
    <source>
        <dbReference type="ARBA" id="ARBA00022737"/>
    </source>
</evidence>
<dbReference type="eggNOG" id="COG0457">
    <property type="taxonomic scope" value="Bacteria"/>
</dbReference>
<dbReference type="SUPFAM" id="SSF48452">
    <property type="entry name" value="TPR-like"/>
    <property type="match status" value="1"/>
</dbReference>
<keyword evidence="4" id="KW-0732">Signal</keyword>
<feature type="repeat" description="TPR" evidence="3">
    <location>
        <begin position="90"/>
        <end position="123"/>
    </location>
</feature>
<evidence type="ECO:0000256" key="2">
    <source>
        <dbReference type="ARBA" id="ARBA00022803"/>
    </source>
</evidence>
<evidence type="ECO:0000256" key="3">
    <source>
        <dbReference type="PROSITE-ProRule" id="PRU00339"/>
    </source>
</evidence>
<accession>A0A090CYH6</accession>
<dbReference type="PROSITE" id="PS50293">
    <property type="entry name" value="TPR_REGION"/>
    <property type="match status" value="1"/>
</dbReference>
<dbReference type="RefSeq" id="WP_053331746.1">
    <property type="nucleotide sequence ID" value="NZ_CCEJ010000003.1"/>
</dbReference>
<reference evidence="5" key="2">
    <citation type="submission" date="2014-09" db="EMBL/GenBank/DDBJ databases">
        <title>Criblamydia sequanensis harbors a mega-plasmid encoding arsenite resistance.</title>
        <authorList>
            <person name="Bertelli C."/>
            <person name="Goesmann A."/>
            <person name="Greub G."/>
        </authorList>
    </citation>
    <scope>NUCLEOTIDE SEQUENCE [LARGE SCALE GENOMIC DNA]</scope>
    <source>
        <strain evidence="5">CRIB-18</strain>
    </source>
</reference>
<sequence length="184" mass="20370">MKLVSFLFAALIAATSLSGANYDHHIHNAHNSLKTRNFKQAHHHLNQVIQENPNHSQAHELKGHISFAEGNSSEAISHLSRAIEANPKNSTAYFDRGVAHLSQGNTEQATKDIRKALELNPKLHERLKQADPQAQTYKAPTPLKKTVKKSAPKKKNLGLHSISMKKGTVKIKKGIVAFRSKGKK</sequence>
<dbReference type="STRING" id="1437425.CSEC_0776"/>
<dbReference type="Pfam" id="PF13432">
    <property type="entry name" value="TPR_16"/>
    <property type="match status" value="1"/>
</dbReference>
<evidence type="ECO:0000313" key="5">
    <source>
        <dbReference type="EMBL" id="CDR33607.1"/>
    </source>
</evidence>
<feature type="signal peptide" evidence="4">
    <location>
        <begin position="1"/>
        <end position="20"/>
    </location>
</feature>
<dbReference type="InterPro" id="IPR019734">
    <property type="entry name" value="TPR_rpt"/>
</dbReference>
<keyword evidence="6" id="KW-1185">Reference proteome</keyword>
<evidence type="ECO:0000256" key="4">
    <source>
        <dbReference type="SAM" id="SignalP"/>
    </source>
</evidence>
<dbReference type="PANTHER" id="PTHR44858">
    <property type="entry name" value="TETRATRICOPEPTIDE REPEAT PROTEIN 6"/>
    <property type="match status" value="1"/>
</dbReference>
<organism evidence="5 6">
    <name type="scientific">Candidatus Criblamydia sequanensis CRIB-18</name>
    <dbReference type="NCBI Taxonomy" id="1437425"/>
    <lineage>
        <taxon>Bacteria</taxon>
        <taxon>Pseudomonadati</taxon>
        <taxon>Chlamydiota</taxon>
        <taxon>Chlamydiia</taxon>
        <taxon>Parachlamydiales</taxon>
        <taxon>Candidatus Criblamydiaceae</taxon>
        <taxon>Candidatus Criblamydia</taxon>
    </lineage>
</organism>
<keyword evidence="2 3" id="KW-0802">TPR repeat</keyword>
<dbReference type="AlphaFoldDB" id="A0A090CYH6"/>
<dbReference type="Proteomes" id="UP000031552">
    <property type="component" value="Unassembled WGS sequence"/>
</dbReference>
<comment type="caution">
    <text evidence="5">The sequence shown here is derived from an EMBL/GenBank/DDBJ whole genome shotgun (WGS) entry which is preliminary data.</text>
</comment>
<dbReference type="InterPro" id="IPR050498">
    <property type="entry name" value="Ycf3"/>
</dbReference>
<name>A0A090CYH6_9BACT</name>
<dbReference type="EMBL" id="CCEJ010000003">
    <property type="protein sequence ID" value="CDR33607.1"/>
    <property type="molecule type" value="Genomic_DNA"/>
</dbReference>
<proteinExistence type="predicted"/>
<dbReference type="SMART" id="SM00028">
    <property type="entry name" value="TPR"/>
    <property type="match status" value="3"/>
</dbReference>
<dbReference type="Gene3D" id="1.25.40.10">
    <property type="entry name" value="Tetratricopeptide repeat domain"/>
    <property type="match status" value="1"/>
</dbReference>
<dbReference type="PROSITE" id="PS50005">
    <property type="entry name" value="TPR"/>
    <property type="match status" value="2"/>
</dbReference>
<evidence type="ECO:0000313" key="6">
    <source>
        <dbReference type="Proteomes" id="UP000031552"/>
    </source>
</evidence>
<dbReference type="InterPro" id="IPR011990">
    <property type="entry name" value="TPR-like_helical_dom_sf"/>
</dbReference>
<reference evidence="5" key="1">
    <citation type="submission" date="2013-12" db="EMBL/GenBank/DDBJ databases">
        <authorList>
            <person name="Linke B."/>
        </authorList>
    </citation>
    <scope>NUCLEOTIDE SEQUENCE [LARGE SCALE GENOMIC DNA]</scope>
    <source>
        <strain evidence="5">CRIB-18</strain>
    </source>
</reference>
<feature type="chain" id="PRO_5001853623" evidence="4">
    <location>
        <begin position="21"/>
        <end position="184"/>
    </location>
</feature>
<protein>
    <submittedName>
        <fullName evidence="5">Uncharacterized protein</fullName>
    </submittedName>
</protein>
<dbReference type="OrthoDB" id="568198at2"/>
<feature type="repeat" description="TPR" evidence="3">
    <location>
        <begin position="56"/>
        <end position="89"/>
    </location>
</feature>
<keyword evidence="1" id="KW-0677">Repeat</keyword>
<gene>
    <name evidence="5" type="ORF">CSEC_0776</name>
</gene>